<dbReference type="Proteomes" id="UP000622638">
    <property type="component" value="Unassembled WGS sequence"/>
</dbReference>
<dbReference type="Pfam" id="PF02567">
    <property type="entry name" value="PhzC-PhzF"/>
    <property type="match status" value="1"/>
</dbReference>
<protein>
    <recommendedName>
        <fullName evidence="3">PhzF family phenazine biosynthesis protein</fullName>
    </recommendedName>
</protein>
<keyword evidence="2" id="KW-1185">Reference proteome</keyword>
<reference evidence="2" key="1">
    <citation type="journal article" date="2019" name="Int. J. Syst. Evol. Microbiol.">
        <title>The Global Catalogue of Microorganisms (GCM) 10K type strain sequencing project: providing services to taxonomists for standard genome sequencing and annotation.</title>
        <authorList>
            <consortium name="The Broad Institute Genomics Platform"/>
            <consortium name="The Broad Institute Genome Sequencing Center for Infectious Disease"/>
            <person name="Wu L."/>
            <person name="Ma J."/>
        </authorList>
    </citation>
    <scope>NUCLEOTIDE SEQUENCE [LARGE SCALE GENOMIC DNA]</scope>
    <source>
        <strain evidence="2">CGMCC 1.15931</strain>
    </source>
</reference>
<gene>
    <name evidence="1" type="ORF">GCM10011572_04920</name>
</gene>
<comment type="caution">
    <text evidence="1">The sequence shown here is derived from an EMBL/GenBank/DDBJ whole genome shotgun (WGS) entry which is preliminary data.</text>
</comment>
<name>A0ABQ1K2X6_9BURK</name>
<accession>A0ABQ1K2X6</accession>
<dbReference type="SUPFAM" id="SSF54506">
    <property type="entry name" value="Diaminopimelate epimerase-like"/>
    <property type="match status" value="1"/>
</dbReference>
<sequence length="182" mass="18983">MLLDMAPGPLTVRTALRGQRLVLSRRGGDVFIELAPQPVPAPALTTELATRLVPGIVLVSAPAIASVGSPKLLLEVRDASALQALRPDLAAIHAWGKEAGVSGCYAWCRRADGSLEGRNFNHLDPALEDSATGVAAGALTVLLGQAVTLYQGANVGRPCLLRTAFEDGCILLGGAAHYLQRD</sequence>
<evidence type="ECO:0000313" key="1">
    <source>
        <dbReference type="EMBL" id="GGB85964.1"/>
    </source>
</evidence>
<organism evidence="1 2">
    <name type="scientific">Pseudoduganella buxea</name>
    <dbReference type="NCBI Taxonomy" id="1949069"/>
    <lineage>
        <taxon>Bacteria</taxon>
        <taxon>Pseudomonadati</taxon>
        <taxon>Pseudomonadota</taxon>
        <taxon>Betaproteobacteria</taxon>
        <taxon>Burkholderiales</taxon>
        <taxon>Oxalobacteraceae</taxon>
        <taxon>Telluria group</taxon>
        <taxon>Pseudoduganella</taxon>
    </lineage>
</organism>
<dbReference type="Gene3D" id="3.10.310.10">
    <property type="entry name" value="Diaminopimelate Epimerase, Chain A, domain 1"/>
    <property type="match status" value="1"/>
</dbReference>
<evidence type="ECO:0000313" key="2">
    <source>
        <dbReference type="Proteomes" id="UP000622638"/>
    </source>
</evidence>
<dbReference type="EMBL" id="BMKG01000001">
    <property type="protein sequence ID" value="GGB85964.1"/>
    <property type="molecule type" value="Genomic_DNA"/>
</dbReference>
<proteinExistence type="predicted"/>
<dbReference type="InterPro" id="IPR003719">
    <property type="entry name" value="Phenazine_PhzF-like"/>
</dbReference>
<evidence type="ECO:0008006" key="3">
    <source>
        <dbReference type="Google" id="ProtNLM"/>
    </source>
</evidence>